<dbReference type="Pfam" id="PF23622">
    <property type="entry name" value="LRR_At1g61320_AtMIF1"/>
    <property type="match status" value="1"/>
</dbReference>
<dbReference type="InterPro" id="IPR053772">
    <property type="entry name" value="At1g61320/At1g61330-like"/>
</dbReference>
<reference evidence="3" key="2">
    <citation type="submission" date="2017-02" db="EMBL/GenBank/DDBJ databases">
        <title>Sunflower complete genome.</title>
        <authorList>
            <person name="Langlade N."/>
            <person name="Munos S."/>
        </authorList>
    </citation>
    <scope>NUCLEOTIDE SEQUENCE [LARGE SCALE GENOMIC DNA]</scope>
    <source>
        <tissue evidence="3">Leaves</tissue>
    </source>
</reference>
<dbReference type="PANTHER" id="PTHR34145:SF53">
    <property type="entry name" value="LEUCINE-RICH REPEAT DOMAIN SUPERFAMILY"/>
    <property type="match status" value="1"/>
</dbReference>
<dbReference type="SUPFAM" id="SSF52047">
    <property type="entry name" value="RNI-like"/>
    <property type="match status" value="1"/>
</dbReference>
<name>A0A251T2X2_HELAN</name>
<organism evidence="3 4">
    <name type="scientific">Helianthus annuus</name>
    <name type="common">Common sunflower</name>
    <dbReference type="NCBI Taxonomy" id="4232"/>
    <lineage>
        <taxon>Eukaryota</taxon>
        <taxon>Viridiplantae</taxon>
        <taxon>Streptophyta</taxon>
        <taxon>Embryophyta</taxon>
        <taxon>Tracheophyta</taxon>
        <taxon>Spermatophyta</taxon>
        <taxon>Magnoliopsida</taxon>
        <taxon>eudicotyledons</taxon>
        <taxon>Gunneridae</taxon>
        <taxon>Pentapetalae</taxon>
        <taxon>asterids</taxon>
        <taxon>campanulids</taxon>
        <taxon>Asterales</taxon>
        <taxon>Asteraceae</taxon>
        <taxon>Asteroideae</taxon>
        <taxon>Heliantheae alliance</taxon>
        <taxon>Heliantheae</taxon>
        <taxon>Helianthus</taxon>
    </lineage>
</organism>
<accession>A0A251T2X2</accession>
<dbReference type="FunCoup" id="A0A251T2X2">
    <property type="interactions" value="207"/>
</dbReference>
<sequence>MEQGSNRITDDHTRSEIDEDYISKLPDELLRQILTIHPLDSGSKAVALFTGLWNRPYIKHGGATFNIQDFESVIGDFLVGFDENNPLKMPRKLEVHCSKGLFITASLEMNRKLNLDFPKGYQEFPRQFGWEIVLNTMDLAHSSPYPFSVKTLKLTSVNYLSCELVSSLINKFRYVETLIIEKCDGLRSLRVEGLAKLTSLSVLDCVDLKSVYVEALELNTLRYSGFLCWFSLENLLYLKNVKLDFKGPGFNHLVHGLYNPLLRAIRDVSVLTLHGWTFKEVFGPLLSSKHNEQHFNFSKLEELWWIDSCMEDHNIKSLFHFLKFCTSLKRLFISIVTRSYSKSCERECSTKVQKGRLRKLKVVKMEGFEKEEDIILFKEHLMEVFNVEPRIVEVRKGRHDRCLLRIPKHQASAKATKSIKFKFSYKFVEEVEDSLSSKHPHMP</sequence>
<dbReference type="InParanoid" id="A0A251T2X2"/>
<proteinExistence type="predicted"/>
<dbReference type="InterPro" id="IPR032675">
    <property type="entry name" value="LRR_dom_sf"/>
</dbReference>
<dbReference type="Gramene" id="mRNA:HanXRQr2_Chr12g0542001">
    <property type="protein sequence ID" value="mRNA:HanXRQr2_Chr12g0542001"/>
    <property type="gene ID" value="HanXRQr2_Chr12g0542001"/>
</dbReference>
<reference evidence="2 4" key="1">
    <citation type="journal article" date="2017" name="Nature">
        <title>The sunflower genome provides insights into oil metabolism, flowering and Asterid evolution.</title>
        <authorList>
            <person name="Badouin H."/>
            <person name="Gouzy J."/>
            <person name="Grassa C.J."/>
            <person name="Murat F."/>
            <person name="Staton S.E."/>
            <person name="Cottret L."/>
            <person name="Lelandais-Briere C."/>
            <person name="Owens G.L."/>
            <person name="Carrere S."/>
            <person name="Mayjonade B."/>
            <person name="Legrand L."/>
            <person name="Gill N."/>
            <person name="Kane N.C."/>
            <person name="Bowers J.E."/>
            <person name="Hubner S."/>
            <person name="Bellec A."/>
            <person name="Berard A."/>
            <person name="Berges H."/>
            <person name="Blanchet N."/>
            <person name="Boniface M.C."/>
            <person name="Brunel D."/>
            <person name="Catrice O."/>
            <person name="Chaidir N."/>
            <person name="Claudel C."/>
            <person name="Donnadieu C."/>
            <person name="Faraut T."/>
            <person name="Fievet G."/>
            <person name="Helmstetter N."/>
            <person name="King M."/>
            <person name="Knapp S.J."/>
            <person name="Lai Z."/>
            <person name="Le Paslier M.C."/>
            <person name="Lippi Y."/>
            <person name="Lorenzon L."/>
            <person name="Mandel J.R."/>
            <person name="Marage G."/>
            <person name="Marchand G."/>
            <person name="Marquand E."/>
            <person name="Bret-Mestries E."/>
            <person name="Morien E."/>
            <person name="Nambeesan S."/>
            <person name="Nguyen T."/>
            <person name="Pegot-Espagnet P."/>
            <person name="Pouilly N."/>
            <person name="Raftis F."/>
            <person name="Sallet E."/>
            <person name="Schiex T."/>
            <person name="Thomas J."/>
            <person name="Vandecasteele C."/>
            <person name="Vares D."/>
            <person name="Vear F."/>
            <person name="Vautrin S."/>
            <person name="Crespi M."/>
            <person name="Mangin B."/>
            <person name="Burke J.M."/>
            <person name="Salse J."/>
            <person name="Munos S."/>
            <person name="Vincourt P."/>
            <person name="Rieseberg L.H."/>
            <person name="Langlade N.B."/>
        </authorList>
    </citation>
    <scope>NUCLEOTIDE SEQUENCE [LARGE SCALE GENOMIC DNA]</scope>
    <source>
        <strain evidence="4">cv. SF193</strain>
        <tissue evidence="2">Leaves</tissue>
    </source>
</reference>
<evidence type="ECO:0000313" key="3">
    <source>
        <dbReference type="EMBL" id="OTG05173.1"/>
    </source>
</evidence>
<dbReference type="EMBL" id="CM007901">
    <property type="protein sequence ID" value="OTG05173.1"/>
    <property type="molecule type" value="Genomic_DNA"/>
</dbReference>
<dbReference type="OrthoDB" id="976179at2759"/>
<dbReference type="InterPro" id="IPR055357">
    <property type="entry name" value="LRR_At1g61320_AtMIF1"/>
</dbReference>
<dbReference type="Gene3D" id="3.80.10.10">
    <property type="entry name" value="Ribonuclease Inhibitor"/>
    <property type="match status" value="1"/>
</dbReference>
<dbReference type="STRING" id="4232.A0A251T2X2"/>
<dbReference type="OMA" id="LNIIGCH"/>
<evidence type="ECO:0000259" key="1">
    <source>
        <dbReference type="Pfam" id="PF23622"/>
    </source>
</evidence>
<protein>
    <submittedName>
        <fullName evidence="2">Leucine-rich repeat domain superfamily</fullName>
    </submittedName>
    <submittedName>
        <fullName evidence="3">Putative leucine-rich repeat domain, L domain-like protein</fullName>
    </submittedName>
</protein>
<dbReference type="PANTHER" id="PTHR34145">
    <property type="entry name" value="OS02G0105600 PROTEIN"/>
    <property type="match status" value="1"/>
</dbReference>
<dbReference type="EMBL" id="MNCJ02000327">
    <property type="protein sequence ID" value="KAF5777966.1"/>
    <property type="molecule type" value="Genomic_DNA"/>
</dbReference>
<feature type="domain" description="At1g61320/AtMIF1 LRR" evidence="1">
    <location>
        <begin position="148"/>
        <end position="384"/>
    </location>
</feature>
<evidence type="ECO:0000313" key="2">
    <source>
        <dbReference type="EMBL" id="KAF5777966.1"/>
    </source>
</evidence>
<keyword evidence="4" id="KW-1185">Reference proteome</keyword>
<gene>
    <name evidence="3" type="ORF">HannXRQ_Chr12g0370641</name>
    <name evidence="2" type="ORF">HanXRQr2_Chr12g0542001</name>
</gene>
<reference evidence="2" key="3">
    <citation type="submission" date="2020-06" db="EMBL/GenBank/DDBJ databases">
        <title>Helianthus annuus Genome sequencing and assembly Release 2.</title>
        <authorList>
            <person name="Gouzy J."/>
            <person name="Langlade N."/>
            <person name="Munos S."/>
        </authorList>
    </citation>
    <scope>NUCLEOTIDE SEQUENCE</scope>
    <source>
        <tissue evidence="2">Leaves</tissue>
    </source>
</reference>
<dbReference type="AlphaFoldDB" id="A0A251T2X2"/>
<evidence type="ECO:0000313" key="4">
    <source>
        <dbReference type="Proteomes" id="UP000215914"/>
    </source>
</evidence>
<dbReference type="Proteomes" id="UP000215914">
    <property type="component" value="Chromosome 12"/>
</dbReference>